<dbReference type="Pfam" id="PF00078">
    <property type="entry name" value="RVT_1"/>
    <property type="match status" value="1"/>
</dbReference>
<dbReference type="GO" id="GO:0007508">
    <property type="term" value="P:larval heart development"/>
    <property type="evidence" value="ECO:0007669"/>
    <property type="project" value="TreeGrafter"/>
</dbReference>
<dbReference type="PANTHER" id="PTHR33395">
    <property type="entry name" value="TRANSCRIPTASE, PUTATIVE-RELATED-RELATED"/>
    <property type="match status" value="1"/>
</dbReference>
<dbReference type="EMBL" id="CAJNOE010000016">
    <property type="protein sequence ID" value="CAF0736286.1"/>
    <property type="molecule type" value="Genomic_DNA"/>
</dbReference>
<dbReference type="Proteomes" id="UP000663860">
    <property type="component" value="Unassembled WGS sequence"/>
</dbReference>
<evidence type="ECO:0000259" key="1">
    <source>
        <dbReference type="Pfam" id="PF00078"/>
    </source>
</evidence>
<comment type="caution">
    <text evidence="3">The sequence shown here is derived from an EMBL/GenBank/DDBJ whole genome shotgun (WGS) entry which is preliminary data.</text>
</comment>
<evidence type="ECO:0000313" key="3">
    <source>
        <dbReference type="EMBL" id="CAF0736286.1"/>
    </source>
</evidence>
<gene>
    <name evidence="3" type="ORF">IZO911_LOCUS3241</name>
</gene>
<evidence type="ECO:0008006" key="5">
    <source>
        <dbReference type="Google" id="ProtNLM"/>
    </source>
</evidence>
<evidence type="ECO:0000259" key="2">
    <source>
        <dbReference type="Pfam" id="PF14529"/>
    </source>
</evidence>
<dbReference type="SUPFAM" id="SSF56219">
    <property type="entry name" value="DNase I-like"/>
    <property type="match status" value="1"/>
</dbReference>
<dbReference type="InterPro" id="IPR036691">
    <property type="entry name" value="Endo/exonu/phosph_ase_sf"/>
</dbReference>
<dbReference type="InterPro" id="IPR005135">
    <property type="entry name" value="Endo/exonuclease/phosphatase"/>
</dbReference>
<dbReference type="AlphaFoldDB" id="A0A813NGT9"/>
<dbReference type="GO" id="GO:0003824">
    <property type="term" value="F:catalytic activity"/>
    <property type="evidence" value="ECO:0007669"/>
    <property type="project" value="InterPro"/>
</dbReference>
<sequence length="799" mass="90312">MHINVTSIKKHTDEILARFNTYDIWSINETNLKPHQLFSLQGFNIFRNDRQNKQGGGVLLAIRKSIKCFEILNATIETNEAVAVQIETSLGQLLIATVYIPPAGKIQQKLFDEIYQLNNNCLILGDLNAALEEKGSRKTNAKGVQLKQILEEGYLQCIDNNLTTYARNNYEEKIDWILATQPTILFIDEVETHAPLGCKEDHKPITFNLSMTADLKPKSPRLTFNFNLANWNLYRKKLNEYLNKIDLKQKLETKEHIDTYTIALTNCITLAMKEAMPLANGKIRNNNVSEVTKKLIEEKHKVYRKWRKTTNEIDKKHYYKIRELVSNAIRNDRIEKLTAIMSTLSAKKMQSAGVWNTVKKFHNKRTKQSYSGQLIYQNTTANNDQEKANVFARYFENEIFVSKPDETPFHNQVNTRAASIKRKMKMETSSRENKFSPITENEIKCILKQLPNSAPGPDAIHNRSLKNYTKLLVIHLAKIFNAIVGMGHIPQEWKKANIILLLKPKKEKKVPSSYRPISLLSCLDQRTASVEIESTLSRSFALKSGTPQGSPLSPLLYILFTYDSMNNIEDHTQYGLFADDTALWAGSNTIKSLRRRLQTSANEFNRWFRSIITYGCTILLKTDNSIWKRMQILQNKALRAALGLPMYTSTEFIHLRTKIPMIKNYAKEILNKAISRAETYQDNTTTENLKRILSILQSINSTTTVTSAATIPSTTVVTATSTVTSATTVVSSTIVPTTTITSATTVPPTTAGPSTTVITSTTTATSIATATSIGMSSEAIRQEISLIILFSLMILIAQF</sequence>
<dbReference type="Pfam" id="PF14529">
    <property type="entry name" value="Exo_endo_phos_2"/>
    <property type="match status" value="1"/>
</dbReference>
<proteinExistence type="predicted"/>
<protein>
    <recommendedName>
        <fullName evidence="5">Reverse transcriptase domain-containing protein</fullName>
    </recommendedName>
</protein>
<dbReference type="GO" id="GO:0061343">
    <property type="term" value="P:cell adhesion involved in heart morphogenesis"/>
    <property type="evidence" value="ECO:0007669"/>
    <property type="project" value="TreeGrafter"/>
</dbReference>
<feature type="domain" description="Endonuclease/exonuclease/phosphatase" evidence="2">
    <location>
        <begin position="94"/>
        <end position="205"/>
    </location>
</feature>
<dbReference type="PANTHER" id="PTHR33395:SF22">
    <property type="entry name" value="REVERSE TRANSCRIPTASE DOMAIN-CONTAINING PROTEIN"/>
    <property type="match status" value="1"/>
</dbReference>
<dbReference type="GO" id="GO:0031012">
    <property type="term" value="C:extracellular matrix"/>
    <property type="evidence" value="ECO:0007669"/>
    <property type="project" value="TreeGrafter"/>
</dbReference>
<feature type="domain" description="Reverse transcriptase" evidence="1">
    <location>
        <begin position="521"/>
        <end position="610"/>
    </location>
</feature>
<dbReference type="Gene3D" id="3.60.10.10">
    <property type="entry name" value="Endonuclease/exonuclease/phosphatase"/>
    <property type="match status" value="1"/>
</dbReference>
<evidence type="ECO:0000313" key="4">
    <source>
        <dbReference type="Proteomes" id="UP000663860"/>
    </source>
</evidence>
<dbReference type="InterPro" id="IPR000477">
    <property type="entry name" value="RT_dom"/>
</dbReference>
<reference evidence="3" key="1">
    <citation type="submission" date="2021-02" db="EMBL/GenBank/DDBJ databases">
        <authorList>
            <person name="Nowell W R."/>
        </authorList>
    </citation>
    <scope>NUCLEOTIDE SEQUENCE</scope>
</reference>
<accession>A0A813NGT9</accession>
<organism evidence="3 4">
    <name type="scientific">Adineta steineri</name>
    <dbReference type="NCBI Taxonomy" id="433720"/>
    <lineage>
        <taxon>Eukaryota</taxon>
        <taxon>Metazoa</taxon>
        <taxon>Spiralia</taxon>
        <taxon>Gnathifera</taxon>
        <taxon>Rotifera</taxon>
        <taxon>Eurotatoria</taxon>
        <taxon>Bdelloidea</taxon>
        <taxon>Adinetida</taxon>
        <taxon>Adinetidae</taxon>
        <taxon>Adineta</taxon>
    </lineage>
</organism>
<name>A0A813NGT9_9BILA</name>